<evidence type="ECO:0000313" key="1">
    <source>
        <dbReference type="EMBL" id="KAK6763563.1"/>
    </source>
</evidence>
<accession>A0ABR1EM10</accession>
<gene>
    <name evidence="1" type="primary">Necator_chrX.g24206</name>
    <name evidence="1" type="ORF">RB195_024041</name>
</gene>
<sequence length="186" mass="20940">MPIFSIFSKDSHRIKPFAAIPYPAKIDVSLELPIDDSYAPDPENSELLERSKSFSAWETLPVEYLLTVLQFDSPNHLHVTLITEMLNGLGAQLGAWEKFEDPKAGVISYFHKAFYKTFIDSGMKDFAVEVIKKYPGFRVWCKNGARLLTCNANLTMIISGVVMLNRTFLITSVLATNGQSEDKPLF</sequence>
<organism evidence="1 2">
    <name type="scientific">Necator americanus</name>
    <name type="common">Human hookworm</name>
    <dbReference type="NCBI Taxonomy" id="51031"/>
    <lineage>
        <taxon>Eukaryota</taxon>
        <taxon>Metazoa</taxon>
        <taxon>Ecdysozoa</taxon>
        <taxon>Nematoda</taxon>
        <taxon>Chromadorea</taxon>
        <taxon>Rhabditida</taxon>
        <taxon>Rhabditina</taxon>
        <taxon>Rhabditomorpha</taxon>
        <taxon>Strongyloidea</taxon>
        <taxon>Ancylostomatidae</taxon>
        <taxon>Bunostominae</taxon>
        <taxon>Necator</taxon>
    </lineage>
</organism>
<dbReference type="Proteomes" id="UP001303046">
    <property type="component" value="Unassembled WGS sequence"/>
</dbReference>
<name>A0ABR1EM10_NECAM</name>
<dbReference type="EMBL" id="JAVFWL010000006">
    <property type="protein sequence ID" value="KAK6763563.1"/>
    <property type="molecule type" value="Genomic_DNA"/>
</dbReference>
<keyword evidence="2" id="KW-1185">Reference proteome</keyword>
<protein>
    <submittedName>
        <fullName evidence="1">Uncharacterized protein</fullName>
    </submittedName>
</protein>
<proteinExistence type="predicted"/>
<comment type="caution">
    <text evidence="1">The sequence shown here is derived from an EMBL/GenBank/DDBJ whole genome shotgun (WGS) entry which is preliminary data.</text>
</comment>
<evidence type="ECO:0000313" key="2">
    <source>
        <dbReference type="Proteomes" id="UP001303046"/>
    </source>
</evidence>
<reference evidence="1 2" key="1">
    <citation type="submission" date="2023-08" db="EMBL/GenBank/DDBJ databases">
        <title>A Necator americanus chromosomal reference genome.</title>
        <authorList>
            <person name="Ilik V."/>
            <person name="Petrzelkova K.J."/>
            <person name="Pardy F."/>
            <person name="Fuh T."/>
            <person name="Niatou-Singa F.S."/>
            <person name="Gouil Q."/>
            <person name="Baker L."/>
            <person name="Ritchie M.E."/>
            <person name="Jex A.R."/>
            <person name="Gazzola D."/>
            <person name="Li H."/>
            <person name="Toshio Fujiwara R."/>
            <person name="Zhan B."/>
            <person name="Aroian R.V."/>
            <person name="Pafco B."/>
            <person name="Schwarz E.M."/>
        </authorList>
    </citation>
    <scope>NUCLEOTIDE SEQUENCE [LARGE SCALE GENOMIC DNA]</scope>
    <source>
        <strain evidence="1 2">Aroian</strain>
        <tissue evidence="1">Whole animal</tissue>
    </source>
</reference>